<name>A0A1G2BUI0_9BACT</name>
<evidence type="ECO:0000256" key="1">
    <source>
        <dbReference type="SAM" id="Phobius"/>
    </source>
</evidence>
<dbReference type="InterPro" id="IPR003848">
    <property type="entry name" value="DUF218"/>
</dbReference>
<dbReference type="GO" id="GO:0005886">
    <property type="term" value="C:plasma membrane"/>
    <property type="evidence" value="ECO:0007669"/>
    <property type="project" value="TreeGrafter"/>
</dbReference>
<keyword evidence="1" id="KW-0472">Membrane</keyword>
<feature type="transmembrane region" description="Helical" evidence="1">
    <location>
        <begin position="12"/>
        <end position="34"/>
    </location>
</feature>
<evidence type="ECO:0000313" key="3">
    <source>
        <dbReference type="EMBL" id="OGY92752.1"/>
    </source>
</evidence>
<organism evidence="3 4">
    <name type="scientific">Candidatus Komeilibacteria bacterium RIFCSPLOWO2_02_FULL_48_11</name>
    <dbReference type="NCBI Taxonomy" id="1798553"/>
    <lineage>
        <taxon>Bacteria</taxon>
        <taxon>Candidatus Komeiliibacteriota</taxon>
    </lineage>
</organism>
<dbReference type="InterPro" id="IPR014729">
    <property type="entry name" value="Rossmann-like_a/b/a_fold"/>
</dbReference>
<keyword evidence="1" id="KW-1133">Transmembrane helix</keyword>
<evidence type="ECO:0000313" key="4">
    <source>
        <dbReference type="Proteomes" id="UP000178109"/>
    </source>
</evidence>
<dbReference type="Proteomes" id="UP000178109">
    <property type="component" value="Unassembled WGS sequence"/>
</dbReference>
<sequence length="194" mass="21427">MRIKRFFPKALFAVIAFLCAAWLTLFTIIFVYSFSDETQKADAIVVLGAAQWNGAPSPMLQSRLDHARALYNEGYAPVIFLTGGIGNGETISEAEAGARYLREQGISPDALVIDPRGSTTLESLQSLAHAMAARGLGLSMLVSHDFHSVRIKKMAKDIGIEAVVSPVHSKNIFDKLRYAFRETVVYVIYILFKK</sequence>
<dbReference type="Pfam" id="PF02698">
    <property type="entry name" value="DUF218"/>
    <property type="match status" value="1"/>
</dbReference>
<comment type="caution">
    <text evidence="3">The sequence shown here is derived from an EMBL/GenBank/DDBJ whole genome shotgun (WGS) entry which is preliminary data.</text>
</comment>
<proteinExistence type="predicted"/>
<evidence type="ECO:0000259" key="2">
    <source>
        <dbReference type="Pfam" id="PF02698"/>
    </source>
</evidence>
<dbReference type="PANTHER" id="PTHR30336">
    <property type="entry name" value="INNER MEMBRANE PROTEIN, PROBABLE PERMEASE"/>
    <property type="match status" value="1"/>
</dbReference>
<dbReference type="PANTHER" id="PTHR30336:SF20">
    <property type="entry name" value="DUF218 DOMAIN-CONTAINING PROTEIN"/>
    <property type="match status" value="1"/>
</dbReference>
<dbReference type="Gene3D" id="3.40.50.620">
    <property type="entry name" value="HUPs"/>
    <property type="match status" value="1"/>
</dbReference>
<dbReference type="EMBL" id="MHKO01000015">
    <property type="protein sequence ID" value="OGY92752.1"/>
    <property type="molecule type" value="Genomic_DNA"/>
</dbReference>
<protein>
    <recommendedName>
        <fullName evidence="2">DUF218 domain-containing protein</fullName>
    </recommendedName>
</protein>
<dbReference type="AlphaFoldDB" id="A0A1G2BUI0"/>
<feature type="domain" description="DUF218" evidence="2">
    <location>
        <begin position="42"/>
        <end position="184"/>
    </location>
</feature>
<dbReference type="InterPro" id="IPR051599">
    <property type="entry name" value="Cell_Envelope_Assoc"/>
</dbReference>
<dbReference type="STRING" id="1798553.A3H70_02120"/>
<reference evidence="3 4" key="1">
    <citation type="journal article" date="2016" name="Nat. Commun.">
        <title>Thousands of microbial genomes shed light on interconnected biogeochemical processes in an aquifer system.</title>
        <authorList>
            <person name="Anantharaman K."/>
            <person name="Brown C.T."/>
            <person name="Hug L.A."/>
            <person name="Sharon I."/>
            <person name="Castelle C.J."/>
            <person name="Probst A.J."/>
            <person name="Thomas B.C."/>
            <person name="Singh A."/>
            <person name="Wilkins M.J."/>
            <person name="Karaoz U."/>
            <person name="Brodie E.L."/>
            <person name="Williams K.H."/>
            <person name="Hubbard S.S."/>
            <person name="Banfield J.F."/>
        </authorList>
    </citation>
    <scope>NUCLEOTIDE SEQUENCE [LARGE SCALE GENOMIC DNA]</scope>
</reference>
<dbReference type="CDD" id="cd06259">
    <property type="entry name" value="YdcF-like"/>
    <property type="match status" value="1"/>
</dbReference>
<accession>A0A1G2BUI0</accession>
<gene>
    <name evidence="3" type="ORF">A3H70_02120</name>
</gene>
<keyword evidence="1" id="KW-0812">Transmembrane</keyword>